<dbReference type="InterPro" id="IPR006707">
    <property type="entry name" value="T7SS_EccD"/>
</dbReference>
<feature type="transmembrane region" description="Helical" evidence="7">
    <location>
        <begin position="329"/>
        <end position="353"/>
    </location>
</feature>
<feature type="transmembrane region" description="Helical" evidence="7">
    <location>
        <begin position="187"/>
        <end position="205"/>
    </location>
</feature>
<feature type="transmembrane region" description="Helical" evidence="7">
    <location>
        <begin position="383"/>
        <end position="405"/>
    </location>
</feature>
<keyword evidence="5 7" id="KW-1133">Transmembrane helix</keyword>
<feature type="transmembrane region" description="Helical" evidence="7">
    <location>
        <begin position="154"/>
        <end position="175"/>
    </location>
</feature>
<comment type="subcellular location">
    <subcellularLocation>
        <location evidence="1">Cell membrane</location>
        <topology evidence="1">Multi-pass membrane protein</topology>
    </subcellularLocation>
</comment>
<protein>
    <submittedName>
        <fullName evidence="9">Type VII secretion integral membrane protein EccD</fullName>
    </submittedName>
</protein>
<dbReference type="Pfam" id="PF08817">
    <property type="entry name" value="YukD"/>
    <property type="match status" value="1"/>
</dbReference>
<sequence>MQNSWGKYMLGELIRVRIDAAHMPEDTNRAHADLALPTNVAIAALVPDILQIFDIDIADFPLAQWQLRTAAGTILLADDTLNDAGIAPGERLVVINDPGPVPKPRLFDAADAITDTTYTDGIGTADLVVGCTAALVATASIAAASLSLSSTDSTLAAAISFIALLAVAGGLRLALLRNAKPAIVMSLELQVLILGTASGLCFVGLDLHRILTDWPPTAAISVALAVTGLVFLISNTDGGDNRITVTLGAAGLSAAVTFGIYAAAVALFQNSVQSGALTAASAVILILLAPSLAIKAAGIRVPKVPAAGESFDDSETPEISHTAPKRAGWILDGILCSGTGSLSIFTLVVLFSGAYANRWWPLGMAAAVIVFCAIHSRGQARKVASTCTALAGLAVIVAVAFQQWFEGNWPVSAGLVVPMLAATALAAFPASRISPTTRRIAELTEACSIAVILPIAAIIAEFPEFVSGFFQ</sequence>
<evidence type="ECO:0000256" key="6">
    <source>
        <dbReference type="ARBA" id="ARBA00023136"/>
    </source>
</evidence>
<keyword evidence="3" id="KW-1003">Cell membrane</keyword>
<dbReference type="NCBIfam" id="TIGR03920">
    <property type="entry name" value="T7SS_EccD"/>
    <property type="match status" value="1"/>
</dbReference>
<proteinExistence type="inferred from homology"/>
<keyword evidence="4 7" id="KW-0812">Transmembrane</keyword>
<gene>
    <name evidence="9" type="primary">eccD</name>
    <name evidence="9" type="ORF">QP460_006395</name>
</gene>
<evidence type="ECO:0000313" key="10">
    <source>
        <dbReference type="Proteomes" id="UP001223646"/>
    </source>
</evidence>
<evidence type="ECO:0000256" key="1">
    <source>
        <dbReference type="ARBA" id="ARBA00004651"/>
    </source>
</evidence>
<evidence type="ECO:0000256" key="4">
    <source>
        <dbReference type="ARBA" id="ARBA00022692"/>
    </source>
</evidence>
<organism evidence="9 10">
    <name type="scientific">Corynebacterium amycolatum</name>
    <dbReference type="NCBI Taxonomy" id="43765"/>
    <lineage>
        <taxon>Bacteria</taxon>
        <taxon>Bacillati</taxon>
        <taxon>Actinomycetota</taxon>
        <taxon>Actinomycetes</taxon>
        <taxon>Mycobacteriales</taxon>
        <taxon>Corynebacteriaceae</taxon>
        <taxon>Corynebacterium</taxon>
    </lineage>
</organism>
<accession>A0AAW9SVG7</accession>
<name>A0AAW9SVG7_CORAY</name>
<dbReference type="RefSeq" id="WP_284825756.1">
    <property type="nucleotide sequence ID" value="NZ_JASOOY020000020.1"/>
</dbReference>
<feature type="transmembrane region" description="Helical" evidence="7">
    <location>
        <begin position="274"/>
        <end position="294"/>
    </location>
</feature>
<dbReference type="EMBL" id="JASOOY020000020">
    <property type="protein sequence ID" value="MEO3717213.1"/>
    <property type="molecule type" value="Genomic_DNA"/>
</dbReference>
<evidence type="ECO:0000256" key="3">
    <source>
        <dbReference type="ARBA" id="ARBA00022475"/>
    </source>
</evidence>
<evidence type="ECO:0000256" key="2">
    <source>
        <dbReference type="ARBA" id="ARBA00006162"/>
    </source>
</evidence>
<dbReference type="Gene3D" id="3.10.20.90">
    <property type="entry name" value="Phosphatidylinositol 3-kinase Catalytic Subunit, Chain A, domain 1"/>
    <property type="match status" value="1"/>
</dbReference>
<evidence type="ECO:0000259" key="8">
    <source>
        <dbReference type="Pfam" id="PF19053"/>
    </source>
</evidence>
<dbReference type="AlphaFoldDB" id="A0AAW9SVG7"/>
<dbReference type="InterPro" id="IPR044049">
    <property type="entry name" value="EccD_transm"/>
</dbReference>
<dbReference type="Pfam" id="PF19053">
    <property type="entry name" value="EccD"/>
    <property type="match status" value="1"/>
</dbReference>
<evidence type="ECO:0000313" key="9">
    <source>
        <dbReference type="EMBL" id="MEO3717213.1"/>
    </source>
</evidence>
<evidence type="ECO:0000256" key="5">
    <source>
        <dbReference type="ARBA" id="ARBA00022989"/>
    </source>
</evidence>
<feature type="transmembrane region" description="Helical" evidence="7">
    <location>
        <begin position="245"/>
        <end position="268"/>
    </location>
</feature>
<comment type="caution">
    <text evidence="9">The sequence shown here is derived from an EMBL/GenBank/DDBJ whole genome shotgun (WGS) entry which is preliminary data.</text>
</comment>
<feature type="transmembrane region" description="Helical" evidence="7">
    <location>
        <begin position="411"/>
        <end position="428"/>
    </location>
</feature>
<feature type="transmembrane region" description="Helical" evidence="7">
    <location>
        <begin position="217"/>
        <end position="233"/>
    </location>
</feature>
<feature type="transmembrane region" description="Helical" evidence="7">
    <location>
        <begin position="440"/>
        <end position="460"/>
    </location>
</feature>
<dbReference type="InterPro" id="IPR024962">
    <property type="entry name" value="YukD-like"/>
</dbReference>
<feature type="transmembrane region" description="Helical" evidence="7">
    <location>
        <begin position="359"/>
        <end position="376"/>
    </location>
</feature>
<reference evidence="9" key="2">
    <citation type="submission" date="2024-05" db="EMBL/GenBank/DDBJ databases">
        <authorList>
            <person name="Wolfe A."/>
        </authorList>
    </citation>
    <scope>NUCLEOTIDE SEQUENCE</scope>
    <source>
        <strain evidence="9">UMB1064</strain>
    </source>
</reference>
<feature type="domain" description="EccD-like transmembrane" evidence="8">
    <location>
        <begin position="129"/>
        <end position="461"/>
    </location>
</feature>
<keyword evidence="6 7" id="KW-0472">Membrane</keyword>
<comment type="similarity">
    <text evidence="2">Belongs to the EccD/Snm4 family.</text>
</comment>
<reference evidence="9" key="1">
    <citation type="submission" date="2023-05" db="EMBL/GenBank/DDBJ databases">
        <authorList>
            <person name="Du J."/>
        </authorList>
    </citation>
    <scope>NUCLEOTIDE SEQUENCE</scope>
    <source>
        <strain evidence="9">UMB1064</strain>
    </source>
</reference>
<evidence type="ECO:0000256" key="7">
    <source>
        <dbReference type="SAM" id="Phobius"/>
    </source>
</evidence>
<feature type="transmembrane region" description="Helical" evidence="7">
    <location>
        <begin position="127"/>
        <end position="148"/>
    </location>
</feature>
<dbReference type="Proteomes" id="UP001223646">
    <property type="component" value="Unassembled WGS sequence"/>
</dbReference>
<dbReference type="GO" id="GO:0005886">
    <property type="term" value="C:plasma membrane"/>
    <property type="evidence" value="ECO:0007669"/>
    <property type="project" value="UniProtKB-SubCell"/>
</dbReference>